<dbReference type="KEGG" id="pau:PA14_35730"/>
<evidence type="ECO:0000256" key="1">
    <source>
        <dbReference type="SAM" id="Phobius"/>
    </source>
</evidence>
<keyword evidence="1" id="KW-0812">Transmembrane</keyword>
<organism evidence="2 3">
    <name type="scientific">Pseudomonas aeruginosa (strain UCBPP-PA14)</name>
    <dbReference type="NCBI Taxonomy" id="208963"/>
    <lineage>
        <taxon>Bacteria</taxon>
        <taxon>Pseudomonadati</taxon>
        <taxon>Pseudomonadota</taxon>
        <taxon>Gammaproteobacteria</taxon>
        <taxon>Pseudomonadales</taxon>
        <taxon>Pseudomonadaceae</taxon>
        <taxon>Pseudomonas</taxon>
    </lineage>
</organism>
<protein>
    <submittedName>
        <fullName evidence="2">Uncharacterized protein</fullName>
    </submittedName>
</protein>
<keyword evidence="1" id="KW-0472">Membrane</keyword>
<name>A0A0H2Z9S3_PSEAB</name>
<dbReference type="HOGENOM" id="CLU_2001881_0_0_6"/>
<feature type="transmembrane region" description="Helical" evidence="1">
    <location>
        <begin position="12"/>
        <end position="31"/>
    </location>
</feature>
<dbReference type="EMBL" id="CP000438">
    <property type="protein sequence ID" value="ABJ11414.1"/>
    <property type="molecule type" value="Genomic_DNA"/>
</dbReference>
<proteinExistence type="predicted"/>
<sequence>MGHFYLARSRHYYLALTLLLRIMLGLMLSAARTIRRLRAARNIGPIMRKPDPLPVPQHLIDQATLYAPSRDPLDAVCYVLNDYPKLVADIRHLRRRLADLDQEGADMDVRIEALQSACRAILEL</sequence>
<gene>
    <name evidence="2" type="ordered locus">PA14_35730</name>
</gene>
<dbReference type="AlphaFoldDB" id="A0A0H2Z9S3"/>
<evidence type="ECO:0000313" key="3">
    <source>
        <dbReference type="Proteomes" id="UP000000653"/>
    </source>
</evidence>
<reference evidence="2 3" key="1">
    <citation type="journal article" date="2006" name="Genome Biol.">
        <title>Genomic analysis reveals that Pseudomonas aeruginosa virulence is combinatorial.</title>
        <authorList>
            <person name="Lee D.G."/>
            <person name="Urbach J.M."/>
            <person name="Wu G."/>
            <person name="Liberati N.T."/>
            <person name="Feinbaum R.L."/>
            <person name="Miyata S."/>
            <person name="Diggins L.T."/>
            <person name="He J."/>
            <person name="Saucier M."/>
            <person name="Deziel E."/>
            <person name="Friedman L."/>
            <person name="Li L."/>
            <person name="Grills G."/>
            <person name="Montgomery K."/>
            <person name="Kucherlapati R."/>
            <person name="Rahme L.G."/>
            <person name="Ausubel F.M."/>
        </authorList>
    </citation>
    <scope>NUCLEOTIDE SEQUENCE [LARGE SCALE GENOMIC DNA]</scope>
    <source>
        <strain evidence="2 3">UCBPP-PA14</strain>
    </source>
</reference>
<keyword evidence="1" id="KW-1133">Transmembrane helix</keyword>
<evidence type="ECO:0000313" key="2">
    <source>
        <dbReference type="EMBL" id="ABJ11414.1"/>
    </source>
</evidence>
<accession>A0A0H2Z9S3</accession>
<dbReference type="Proteomes" id="UP000000653">
    <property type="component" value="Chromosome"/>
</dbReference>